<name>A0A9P1IRG1_9PELO</name>
<dbReference type="EMBL" id="CANHGI010000005">
    <property type="protein sequence ID" value="CAI5450680.1"/>
    <property type="molecule type" value="Genomic_DNA"/>
</dbReference>
<dbReference type="AlphaFoldDB" id="A0A9P1IRG1"/>
<organism evidence="1 2">
    <name type="scientific">Caenorhabditis angaria</name>
    <dbReference type="NCBI Taxonomy" id="860376"/>
    <lineage>
        <taxon>Eukaryota</taxon>
        <taxon>Metazoa</taxon>
        <taxon>Ecdysozoa</taxon>
        <taxon>Nematoda</taxon>
        <taxon>Chromadorea</taxon>
        <taxon>Rhabditida</taxon>
        <taxon>Rhabditina</taxon>
        <taxon>Rhabditomorpha</taxon>
        <taxon>Rhabditoidea</taxon>
        <taxon>Rhabditidae</taxon>
        <taxon>Peloderinae</taxon>
        <taxon>Caenorhabditis</taxon>
    </lineage>
</organism>
<accession>A0A9P1IRG1</accession>
<reference evidence="1" key="1">
    <citation type="submission" date="2022-11" db="EMBL/GenBank/DDBJ databases">
        <authorList>
            <person name="Kikuchi T."/>
        </authorList>
    </citation>
    <scope>NUCLEOTIDE SEQUENCE</scope>
    <source>
        <strain evidence="1">PS1010</strain>
    </source>
</reference>
<sequence>MKPMKNDIYTISTRWISKNWWNAPICKEFLVSHRLLGQMSEMEDAPSLSKSQIRLGSRMSTKINKIQRPNHQRSPGF</sequence>
<dbReference type="Proteomes" id="UP001152747">
    <property type="component" value="Unassembled WGS sequence"/>
</dbReference>
<keyword evidence="2" id="KW-1185">Reference proteome</keyword>
<comment type="caution">
    <text evidence="1">The sequence shown here is derived from an EMBL/GenBank/DDBJ whole genome shotgun (WGS) entry which is preliminary data.</text>
</comment>
<evidence type="ECO:0000313" key="2">
    <source>
        <dbReference type="Proteomes" id="UP001152747"/>
    </source>
</evidence>
<evidence type="ECO:0000313" key="1">
    <source>
        <dbReference type="EMBL" id="CAI5450680.1"/>
    </source>
</evidence>
<proteinExistence type="predicted"/>
<protein>
    <submittedName>
        <fullName evidence="1">Uncharacterized protein</fullName>
    </submittedName>
</protein>
<gene>
    <name evidence="1" type="ORF">CAMP_LOCUS13317</name>
</gene>